<dbReference type="InterPro" id="IPR010371">
    <property type="entry name" value="YBR137W-like"/>
</dbReference>
<evidence type="ECO:0000313" key="2">
    <source>
        <dbReference type="Proteomes" id="UP000474802"/>
    </source>
</evidence>
<dbReference type="InterPro" id="IPR038084">
    <property type="entry name" value="PduO/GlcC-like_sf"/>
</dbReference>
<evidence type="ECO:0000313" key="1">
    <source>
        <dbReference type="EMBL" id="NGP18519.1"/>
    </source>
</evidence>
<dbReference type="EMBL" id="JAALFG010000003">
    <property type="protein sequence ID" value="NGP18519.1"/>
    <property type="molecule type" value="Genomic_DNA"/>
</dbReference>
<dbReference type="Proteomes" id="UP000474802">
    <property type="component" value="Unassembled WGS sequence"/>
</dbReference>
<reference evidence="1 2" key="2">
    <citation type="submission" date="2020-03" db="EMBL/GenBank/DDBJ databases">
        <title>Devosia chinhatensis sp. nov., isolated from a hexachlorocyclohexane (HCH) dump site in India.</title>
        <authorList>
            <person name="Kumar M."/>
            <person name="Lal R."/>
        </authorList>
    </citation>
    <scope>NUCLEOTIDE SEQUENCE [LARGE SCALE GENOMIC DNA]</scope>
    <source>
        <strain evidence="1 2">H239</strain>
    </source>
</reference>
<dbReference type="PANTHER" id="PTHR28255">
    <property type="match status" value="1"/>
</dbReference>
<gene>
    <name evidence="1" type="ORF">G5575_13415</name>
</gene>
<dbReference type="Pfam" id="PF03928">
    <property type="entry name" value="HbpS-like"/>
    <property type="match status" value="1"/>
</dbReference>
<dbReference type="Gene3D" id="3.30.450.150">
    <property type="entry name" value="Haem-degrading domain"/>
    <property type="match status" value="1"/>
</dbReference>
<dbReference type="NCBIfam" id="NF002696">
    <property type="entry name" value="PRK02487.1-5"/>
    <property type="match status" value="1"/>
</dbReference>
<name>A0A6M1SF83_9HYPH</name>
<dbReference type="SUPFAM" id="SSF143744">
    <property type="entry name" value="GlcG-like"/>
    <property type="match status" value="1"/>
</dbReference>
<sequence length="168" mass="18284">MAAIPSPDPPWTLPVTTPTLEELLAQEATIALKSFDYATAWQIGAAIQKRAAEEKLPIGIEVTHGATPVFLALMPGSTPDNLDWVRRKREVALRFHHSSLYMRLLCETQGVDFHARYRLPHEDFAASGGGVPIFIENVGVVGAASVSGLPNVEDHRLVIEALKPLVAK</sequence>
<comment type="caution">
    <text evidence="1">The sequence shown here is derived from an EMBL/GenBank/DDBJ whole genome shotgun (WGS) entry which is preliminary data.</text>
</comment>
<dbReference type="InterPro" id="IPR005624">
    <property type="entry name" value="PduO/GlcC-like"/>
</dbReference>
<keyword evidence="2" id="KW-1185">Reference proteome</keyword>
<dbReference type="PIRSF" id="PIRSF008757">
    <property type="entry name" value="UCP008757"/>
    <property type="match status" value="1"/>
</dbReference>
<reference evidence="1 2" key="1">
    <citation type="submission" date="2020-02" db="EMBL/GenBank/DDBJ databases">
        <authorList>
            <person name="Khan S.A."/>
            <person name="Jeon C.O."/>
            <person name="Chun B.H."/>
        </authorList>
    </citation>
    <scope>NUCLEOTIDE SEQUENCE [LARGE SCALE GENOMIC DNA]</scope>
    <source>
        <strain evidence="1 2">H239</strain>
    </source>
</reference>
<dbReference type="PANTHER" id="PTHR28255:SF1">
    <property type="entry name" value="UPF0303 PROTEIN YBR137W"/>
    <property type="match status" value="1"/>
</dbReference>
<proteinExistence type="predicted"/>
<dbReference type="AlphaFoldDB" id="A0A6M1SF83"/>
<organism evidence="1 2">
    <name type="scientific">Devosia aurantiaca</name>
    <dbReference type="NCBI Taxonomy" id="2714858"/>
    <lineage>
        <taxon>Bacteria</taxon>
        <taxon>Pseudomonadati</taxon>
        <taxon>Pseudomonadota</taxon>
        <taxon>Alphaproteobacteria</taxon>
        <taxon>Hyphomicrobiales</taxon>
        <taxon>Devosiaceae</taxon>
        <taxon>Devosia</taxon>
    </lineage>
</organism>
<protein>
    <submittedName>
        <fullName evidence="1">Heme-degrading domain-containing protein</fullName>
    </submittedName>
</protein>
<accession>A0A6M1SF83</accession>